<evidence type="ECO:0000256" key="2">
    <source>
        <dbReference type="SAM" id="MobiDB-lite"/>
    </source>
</evidence>
<dbReference type="PANTHER" id="PTHR31841">
    <property type="entry name" value="PROTEIN FAM72A-RELATED"/>
    <property type="match status" value="1"/>
</dbReference>
<dbReference type="EMBL" id="JABXXO010000003">
    <property type="protein sequence ID" value="KAF7782633.1"/>
    <property type="molecule type" value="Genomic_DNA"/>
</dbReference>
<dbReference type="PANTHER" id="PTHR31841:SF1">
    <property type="entry name" value="PROTEIN FAM72A-RELATED"/>
    <property type="match status" value="1"/>
</dbReference>
<dbReference type="GO" id="GO:0005829">
    <property type="term" value="C:cytosol"/>
    <property type="evidence" value="ECO:0007669"/>
    <property type="project" value="UniProtKB-ARBA"/>
</dbReference>
<name>A0A8H7F8E8_AGABI</name>
<accession>A0A8H7F8E8</accession>
<organism evidence="3 4">
    <name type="scientific">Agaricus bisporus var. burnettii</name>
    <dbReference type="NCBI Taxonomy" id="192524"/>
    <lineage>
        <taxon>Eukaryota</taxon>
        <taxon>Fungi</taxon>
        <taxon>Dikarya</taxon>
        <taxon>Basidiomycota</taxon>
        <taxon>Agaricomycotina</taxon>
        <taxon>Agaricomycetes</taxon>
        <taxon>Agaricomycetidae</taxon>
        <taxon>Agaricales</taxon>
        <taxon>Agaricineae</taxon>
        <taxon>Agaricaceae</taxon>
        <taxon>Agaricus</taxon>
    </lineage>
</organism>
<comment type="similarity">
    <text evidence="1">Belongs to the FAM72 family.</text>
</comment>
<dbReference type="OMA" id="VLFWHHL"/>
<evidence type="ECO:0008006" key="5">
    <source>
        <dbReference type="Google" id="ProtNLM"/>
    </source>
</evidence>
<sequence>MAYSNPYPPPIAHKVWILDCKSCATFFTNRAMKAVLLLRPNVALFSSDVLPVNCSAYSPNPDALRCRSPCRPLASNVPPRTCECLTQTLCCHGCGSTIGYMIVIPCTRCTSSISATNRATNGHRFVFHSTEVVGVERHYIQDEPGVIPYEPTGVVVGSAEGATTPRDIHVSLPRPHHRANSPNLDSIPPPTLEQANPLIAASLDSSYYPYPRATIRRSTTPSSPSTSQNHDPTPSSLINTTAPQPEQKDLPTSRALKPGDVLFWHHLTRCGEIPGVEDDQRARSRPPIRNGCQDLDGNHVQRKGTNLGRVVFGR</sequence>
<evidence type="ECO:0000313" key="3">
    <source>
        <dbReference type="EMBL" id="KAF7782633.1"/>
    </source>
</evidence>
<feature type="compositionally biased region" description="Polar residues" evidence="2">
    <location>
        <begin position="228"/>
        <end position="244"/>
    </location>
</feature>
<evidence type="ECO:0000256" key="1">
    <source>
        <dbReference type="ARBA" id="ARBA00006888"/>
    </source>
</evidence>
<feature type="region of interest" description="Disordered" evidence="2">
    <location>
        <begin position="165"/>
        <end position="193"/>
    </location>
</feature>
<dbReference type="Proteomes" id="UP000629468">
    <property type="component" value="Unassembled WGS sequence"/>
</dbReference>
<comment type="caution">
    <text evidence="3">The sequence shown here is derived from an EMBL/GenBank/DDBJ whole genome shotgun (WGS) entry which is preliminary data.</text>
</comment>
<dbReference type="InterPro" id="IPR026768">
    <property type="entry name" value="YPEH2ZP"/>
</dbReference>
<gene>
    <name evidence="3" type="ORF">Agabi119p4_2009</name>
</gene>
<proteinExistence type="inferred from homology"/>
<evidence type="ECO:0000313" key="4">
    <source>
        <dbReference type="Proteomes" id="UP000629468"/>
    </source>
</evidence>
<feature type="compositionally biased region" description="Low complexity" evidence="2">
    <location>
        <begin position="218"/>
        <end position="227"/>
    </location>
</feature>
<protein>
    <recommendedName>
        <fullName evidence="5">Protein FAM72</fullName>
    </recommendedName>
</protein>
<reference evidence="3 4" key="1">
    <citation type="journal article" name="Sci. Rep.">
        <title>Telomere-to-telomere assembled and centromere annotated genomes of the two main subspecies of the button mushroom Agaricus bisporus reveal especially polymorphic chromosome ends.</title>
        <authorList>
            <person name="Sonnenberg A.S.M."/>
            <person name="Sedaghat-Telgerd N."/>
            <person name="Lavrijssen B."/>
            <person name="Ohm R.A."/>
            <person name="Hendrickx P.M."/>
            <person name="Scholtmeijer K."/>
            <person name="Baars J.J.P."/>
            <person name="van Peer A."/>
        </authorList>
    </citation>
    <scope>NUCLEOTIDE SEQUENCE [LARGE SCALE GENOMIC DNA]</scope>
    <source>
        <strain evidence="3 4">H119_p4</strain>
    </source>
</reference>
<feature type="region of interest" description="Disordered" evidence="2">
    <location>
        <begin position="214"/>
        <end position="254"/>
    </location>
</feature>
<dbReference type="AlphaFoldDB" id="A0A8H7F8E8"/>
<dbReference type="Pfam" id="PF14976">
    <property type="entry name" value="YPEH2ZP"/>
    <property type="match status" value="1"/>
</dbReference>